<sequence>MEINTPTQSVNTQQKSQQPENALAEQLANAHKEIEDLKLQIQWLERSYE</sequence>
<gene>
    <name evidence="2" type="ORF">SAMN05660429_00891</name>
</gene>
<keyword evidence="3" id="KW-1185">Reference proteome</keyword>
<feature type="compositionally biased region" description="Polar residues" evidence="1">
    <location>
        <begin position="1"/>
        <end position="20"/>
    </location>
</feature>
<evidence type="ECO:0000313" key="2">
    <source>
        <dbReference type="EMBL" id="SET00504.1"/>
    </source>
</evidence>
<evidence type="ECO:0000256" key="1">
    <source>
        <dbReference type="SAM" id="MobiDB-lite"/>
    </source>
</evidence>
<dbReference type="EMBL" id="FOHK01000003">
    <property type="protein sequence ID" value="SET00504.1"/>
    <property type="molecule type" value="Genomic_DNA"/>
</dbReference>
<proteinExistence type="predicted"/>
<feature type="region of interest" description="Disordered" evidence="1">
    <location>
        <begin position="1"/>
        <end position="25"/>
    </location>
</feature>
<dbReference type="Proteomes" id="UP000199308">
    <property type="component" value="Unassembled WGS sequence"/>
</dbReference>
<name>A0A1I0B1H5_THASX</name>
<dbReference type="AlphaFoldDB" id="A0A1I0B1H5"/>
<evidence type="ECO:0000313" key="3">
    <source>
        <dbReference type="Proteomes" id="UP000199308"/>
    </source>
</evidence>
<accession>A0A1I0B1H5</accession>
<dbReference type="RefSeq" id="WP_177168834.1">
    <property type="nucleotide sequence ID" value="NZ_AP027363.1"/>
</dbReference>
<organism evidence="2 3">
    <name type="scientific">Thalassotalea agarivorans</name>
    <name type="common">Thalassomonas agarivorans</name>
    <dbReference type="NCBI Taxonomy" id="349064"/>
    <lineage>
        <taxon>Bacteria</taxon>
        <taxon>Pseudomonadati</taxon>
        <taxon>Pseudomonadota</taxon>
        <taxon>Gammaproteobacteria</taxon>
        <taxon>Alteromonadales</taxon>
        <taxon>Colwelliaceae</taxon>
        <taxon>Thalassotalea</taxon>
    </lineage>
</organism>
<reference evidence="2 3" key="1">
    <citation type="submission" date="2016-10" db="EMBL/GenBank/DDBJ databases">
        <authorList>
            <person name="de Groot N.N."/>
        </authorList>
    </citation>
    <scope>NUCLEOTIDE SEQUENCE [LARGE SCALE GENOMIC DNA]</scope>
    <source>
        <strain evidence="2 3">DSM 19706</strain>
    </source>
</reference>
<protein>
    <submittedName>
        <fullName evidence="2">Uncharacterized protein</fullName>
    </submittedName>
</protein>